<keyword evidence="4" id="KW-1185">Reference proteome</keyword>
<dbReference type="Pfam" id="PF16313">
    <property type="entry name" value="DUF4953"/>
    <property type="match status" value="1"/>
</dbReference>
<accession>A0A128EV47</accession>
<dbReference type="GO" id="GO:0008237">
    <property type="term" value="F:metallopeptidase activity"/>
    <property type="evidence" value="ECO:0007669"/>
    <property type="project" value="InterPro"/>
</dbReference>
<dbReference type="RefSeq" id="WP_062660954.1">
    <property type="nucleotide sequence ID" value="NZ_FIZX01000001.1"/>
</dbReference>
<organism evidence="3 4">
    <name type="scientific">Grimontia celer</name>
    <dbReference type="NCBI Taxonomy" id="1796497"/>
    <lineage>
        <taxon>Bacteria</taxon>
        <taxon>Pseudomonadati</taxon>
        <taxon>Pseudomonadota</taxon>
        <taxon>Gammaproteobacteria</taxon>
        <taxon>Vibrionales</taxon>
        <taxon>Vibrionaceae</taxon>
        <taxon>Grimontia</taxon>
    </lineage>
</organism>
<gene>
    <name evidence="3" type="ORF">GCE9029_00600</name>
</gene>
<dbReference type="PROSITE" id="PS51257">
    <property type="entry name" value="PROKAR_LIPOPROTEIN"/>
    <property type="match status" value="1"/>
</dbReference>
<evidence type="ECO:0000256" key="1">
    <source>
        <dbReference type="SAM" id="SignalP"/>
    </source>
</evidence>
<evidence type="ECO:0000313" key="3">
    <source>
        <dbReference type="EMBL" id="CZF78070.1"/>
    </source>
</evidence>
<dbReference type="OrthoDB" id="9776599at2"/>
<dbReference type="InterPro" id="IPR024079">
    <property type="entry name" value="MetalloPept_cat_dom_sf"/>
</dbReference>
<dbReference type="InterPro" id="IPR032534">
    <property type="entry name" value="EcxA_zinc-bd"/>
</dbReference>
<dbReference type="PANTHER" id="PTHR38478:SF1">
    <property type="entry name" value="ZINC DEPENDENT METALLOPROTEASE DOMAIN LIPOPROTEIN"/>
    <property type="match status" value="1"/>
</dbReference>
<keyword evidence="1" id="KW-0732">Signal</keyword>
<protein>
    <recommendedName>
        <fullName evidence="2">EcxA zinc-binding domain-containing protein</fullName>
    </recommendedName>
</protein>
<dbReference type="STRING" id="1796497.GCE9029_00600"/>
<feature type="signal peptide" evidence="1">
    <location>
        <begin position="1"/>
        <end position="17"/>
    </location>
</feature>
<evidence type="ECO:0000313" key="4">
    <source>
        <dbReference type="Proteomes" id="UP000071641"/>
    </source>
</evidence>
<proteinExistence type="predicted"/>
<dbReference type="InterPro" id="IPR034032">
    <property type="entry name" value="Zn_MMP-like_bac"/>
</dbReference>
<dbReference type="Gene3D" id="3.40.390.10">
    <property type="entry name" value="Collagenase (Catalytic Domain)"/>
    <property type="match status" value="1"/>
</dbReference>
<sequence length="1342" mass="148570">MKLNRLLLSASIAAVLAGCGADDQEYQTLETRSDKERAVSEFKEGRWLYVPTTGAAPRFALSQFPFLQGVPKLVELCFSETGLELREYDKNYPDRALSKDVNGFCNVAGENANDDNTNFPAVVKIPGDFAAYRCKEDTYGDCTNKEEKIKDGDFNVKNSTHFTPEFVDTKTIDLNYVELFGIEDGLTEVGEPELIHWEFDPQNGVINFELERTFSVNLDALNGHISFDTKAGFDDILRDGGFKSRFFYSLVHEDLVKSNDYTPVLYPVNDENEIGFFTSSTRVIDPVTNKYYRDVVYLNRFNPSLPSIDYYLSDNFFEPENKIFLDATIETVEKMNKTLSLDKTGVPPIRLVNPASGEGVHPGDLRYNVINLVDEPLDNGLLGYGPSVAHPLTGEIVKAHVNQYSGVARTGVKIYWDNMARVYNRGELSPGFAYMDANGQIQSPSPEVTEKVSNQRLRATFAALEKFDVPAYEPSFSEEFALSQVAESVPGELAGQFDDKFENIQLQEERRLDFWARNSMYPVEASWVSSTTKAEIDRLPLVDDSYFVVDEATGTKRLKYWHELPEDVKPKVADAITVTTYANTFVHEIGHNLGLRHNFKASNDKANFFTEAQSRALGMNAVPAYSSTMDYAPSMLDETPTWGLYDLAAFKFGYGRQVDVIAPEAFGALDTETGALVNQGLLACTQKGLSDESNPSAGFVYTCDLDRLDAQVNVDYFKNDFGSARYGVIEYLGSLGESTGVEVSRKDYAFCTDGNVSLNSDCNRFDEGTTREEIATYYWQNYLDSFDRRNTAVYRDGRLYNSDYPSYIVRRYSEMNEVREMLEHAEMIDGIFRNYGFAEASDKPLDFIARLTQQSCTSGSASNAWYCDYGLATERAAQFMLDVMATPEHQCLITTDGQQRVASLGAVINLGSFMLPSNYQVGFASCFDAEIEPLLEDQFGRFGAVQVIAETENGRFLNSTRSVNPDVPYSNAVSALGMWPDKLIATHVLARRYTLRWTDDGEHSSLMDWPGVKAEFDNIVNNMLSGAPLTTPVKLVDANGNDVTSIATVDVNLHKTQLIESLPPSWSWTLDFFGVDTGKRQSLAGLILNRAAQSSFTSDLDLKEKAVAQRASYSINSASLEDIVPGDPLNFSIANSRYFVTKANSLAYEYASQLVGSDGYTTKSTLDNYAKADLNATYDQITTAYGGMLGIIAAYRTPVTFADSAFINDAVAALPADWSAAKLGDLNTILNAYLDAAIAGGDVVYDSANATMSFKGGSTHSVAKVTDAIGKTYELLAFGYRDTLLSAVDAYSASYASATAEQKVLWDLDYALLGAYVTGNYDAVAGEYYKVLSQMPVLAESN</sequence>
<evidence type="ECO:0000259" key="2">
    <source>
        <dbReference type="Pfam" id="PF16313"/>
    </source>
</evidence>
<dbReference type="EMBL" id="FIZX01000001">
    <property type="protein sequence ID" value="CZF78070.1"/>
    <property type="molecule type" value="Genomic_DNA"/>
</dbReference>
<feature type="chain" id="PRO_5007281688" description="EcxA zinc-binding domain-containing protein" evidence="1">
    <location>
        <begin position="18"/>
        <end position="1342"/>
    </location>
</feature>
<reference evidence="4" key="1">
    <citation type="submission" date="2016-02" db="EMBL/GenBank/DDBJ databases">
        <authorList>
            <person name="Rodrigo-Torres Lidia"/>
            <person name="Arahal R.David."/>
        </authorList>
    </citation>
    <scope>NUCLEOTIDE SEQUENCE [LARGE SCALE GENOMIC DNA]</scope>
    <source>
        <strain evidence="4">CECT 9029</strain>
    </source>
</reference>
<dbReference type="Proteomes" id="UP000071641">
    <property type="component" value="Unassembled WGS sequence"/>
</dbReference>
<feature type="domain" description="EcxA zinc-binding" evidence="2">
    <location>
        <begin position="585"/>
        <end position="655"/>
    </location>
</feature>
<dbReference type="SUPFAM" id="SSF55486">
    <property type="entry name" value="Metalloproteases ('zincins'), catalytic domain"/>
    <property type="match status" value="1"/>
</dbReference>
<dbReference type="PANTHER" id="PTHR38478">
    <property type="entry name" value="PEPTIDASE M1A AND M12B"/>
    <property type="match status" value="1"/>
</dbReference>
<name>A0A128EV47_9GAMM</name>
<dbReference type="CDD" id="cd04276">
    <property type="entry name" value="ZnMc_MMP_like_2"/>
    <property type="match status" value="1"/>
</dbReference>